<feature type="chain" id="PRO_5042497391" evidence="14">
    <location>
        <begin position="30"/>
        <end position="417"/>
    </location>
</feature>
<evidence type="ECO:0000256" key="6">
    <source>
        <dbReference type="ARBA" id="ARBA00022989"/>
    </source>
</evidence>
<dbReference type="Gene3D" id="1.20.1070.10">
    <property type="entry name" value="Rhodopsin 7-helix transmembrane proteins"/>
    <property type="match status" value="1"/>
</dbReference>
<evidence type="ECO:0000256" key="14">
    <source>
        <dbReference type="SAM" id="SignalP"/>
    </source>
</evidence>
<evidence type="ECO:0000256" key="11">
    <source>
        <dbReference type="ARBA" id="ARBA00023180"/>
    </source>
</evidence>
<evidence type="ECO:0000313" key="18">
    <source>
        <dbReference type="RefSeq" id="XP_032813020.1"/>
    </source>
</evidence>
<dbReference type="PANTHER" id="PTHR45620">
    <property type="entry name" value="PDF RECEPTOR-LIKE PROTEIN-RELATED"/>
    <property type="match status" value="1"/>
</dbReference>
<gene>
    <name evidence="18" type="primary">LOC116943861</name>
</gene>
<feature type="domain" description="G-protein coupled receptors family 2 profile 1" evidence="15">
    <location>
        <begin position="33"/>
        <end position="109"/>
    </location>
</feature>
<dbReference type="GO" id="GO:0017046">
    <property type="term" value="F:peptide hormone binding"/>
    <property type="evidence" value="ECO:0007669"/>
    <property type="project" value="TreeGrafter"/>
</dbReference>
<dbReference type="SUPFAM" id="SSF81321">
    <property type="entry name" value="Family A G protein-coupled receptor-like"/>
    <property type="match status" value="1"/>
</dbReference>
<evidence type="ECO:0000313" key="17">
    <source>
        <dbReference type="Proteomes" id="UP001318040"/>
    </source>
</evidence>
<dbReference type="PANTHER" id="PTHR45620:SF15">
    <property type="entry name" value="DIURETIC HORMONE 44 RECEPTOR 1-RELATED"/>
    <property type="match status" value="1"/>
</dbReference>
<keyword evidence="7" id="KW-0297">G-protein coupled receptor</keyword>
<keyword evidence="9" id="KW-1015">Disulfide bond</keyword>
<keyword evidence="17" id="KW-1185">Reference proteome</keyword>
<dbReference type="SUPFAM" id="SSF111418">
    <property type="entry name" value="Hormone receptor domain"/>
    <property type="match status" value="1"/>
</dbReference>
<dbReference type="GO" id="GO:0007166">
    <property type="term" value="P:cell surface receptor signaling pathway"/>
    <property type="evidence" value="ECO:0007669"/>
    <property type="project" value="InterPro"/>
</dbReference>
<feature type="domain" description="G-protein coupled receptors family 2 profile 2" evidence="16">
    <location>
        <begin position="121"/>
        <end position="369"/>
    </location>
</feature>
<dbReference type="Proteomes" id="UP001318040">
    <property type="component" value="Chromosome 19"/>
</dbReference>
<evidence type="ECO:0000256" key="10">
    <source>
        <dbReference type="ARBA" id="ARBA00023170"/>
    </source>
</evidence>
<dbReference type="InterPro" id="IPR003051">
    <property type="entry name" value="GPCR_2_CRF_rcpt"/>
</dbReference>
<feature type="transmembrane region" description="Helical" evidence="13">
    <location>
        <begin position="314"/>
        <end position="333"/>
    </location>
</feature>
<dbReference type="InterPro" id="IPR036445">
    <property type="entry name" value="GPCR_2_extracell_dom_sf"/>
</dbReference>
<reference evidence="18" key="1">
    <citation type="submission" date="2025-08" db="UniProtKB">
        <authorList>
            <consortium name="RefSeq"/>
        </authorList>
    </citation>
    <scope>IDENTIFICATION</scope>
    <source>
        <tissue evidence="18">Sperm</tissue>
    </source>
</reference>
<name>A0AAJ7WWY1_PETMA</name>
<keyword evidence="12" id="KW-0807">Transducer</keyword>
<feature type="transmembrane region" description="Helical" evidence="13">
    <location>
        <begin position="232"/>
        <end position="254"/>
    </location>
</feature>
<feature type="transmembrane region" description="Helical" evidence="13">
    <location>
        <begin position="126"/>
        <end position="146"/>
    </location>
</feature>
<dbReference type="SMART" id="SM00008">
    <property type="entry name" value="HormR"/>
    <property type="match status" value="1"/>
</dbReference>
<evidence type="ECO:0000256" key="5">
    <source>
        <dbReference type="ARBA" id="ARBA00022729"/>
    </source>
</evidence>
<evidence type="ECO:0000256" key="2">
    <source>
        <dbReference type="ARBA" id="ARBA00005314"/>
    </source>
</evidence>
<evidence type="ECO:0000256" key="8">
    <source>
        <dbReference type="ARBA" id="ARBA00023136"/>
    </source>
</evidence>
<evidence type="ECO:0000259" key="15">
    <source>
        <dbReference type="PROSITE" id="PS50227"/>
    </source>
</evidence>
<dbReference type="KEGG" id="pmrn:116943861"/>
<dbReference type="Pfam" id="PF00002">
    <property type="entry name" value="7tm_2"/>
    <property type="match status" value="1"/>
</dbReference>
<dbReference type="GeneID" id="116943861"/>
<dbReference type="RefSeq" id="XP_032813020.1">
    <property type="nucleotide sequence ID" value="XM_032957129.1"/>
</dbReference>
<keyword evidence="3" id="KW-1003">Cell membrane</keyword>
<keyword evidence="11" id="KW-0325">Glycoprotein</keyword>
<evidence type="ECO:0000256" key="4">
    <source>
        <dbReference type="ARBA" id="ARBA00022692"/>
    </source>
</evidence>
<dbReference type="GO" id="GO:0043404">
    <property type="term" value="F:corticotropin-releasing hormone receptor activity"/>
    <property type="evidence" value="ECO:0007669"/>
    <property type="project" value="TreeGrafter"/>
</dbReference>
<dbReference type="AlphaFoldDB" id="A0AAJ7WWY1"/>
<protein>
    <submittedName>
        <fullName evidence="18">Corticotropin-releasing factor receptor 2-like isoform X1</fullName>
    </submittedName>
</protein>
<evidence type="ECO:0000256" key="3">
    <source>
        <dbReference type="ARBA" id="ARBA00022475"/>
    </source>
</evidence>
<dbReference type="GO" id="GO:0015056">
    <property type="term" value="F:corticotrophin-releasing factor receptor activity"/>
    <property type="evidence" value="ECO:0007669"/>
    <property type="project" value="TreeGrafter"/>
</dbReference>
<evidence type="ECO:0000256" key="1">
    <source>
        <dbReference type="ARBA" id="ARBA00004651"/>
    </source>
</evidence>
<evidence type="ECO:0000256" key="13">
    <source>
        <dbReference type="SAM" id="Phobius"/>
    </source>
</evidence>
<evidence type="ECO:0000256" key="7">
    <source>
        <dbReference type="ARBA" id="ARBA00023040"/>
    </source>
</evidence>
<dbReference type="PROSITE" id="PS50261">
    <property type="entry name" value="G_PROTEIN_RECEP_F2_4"/>
    <property type="match status" value="1"/>
</dbReference>
<organism evidence="17 18">
    <name type="scientific">Petromyzon marinus</name>
    <name type="common">Sea lamprey</name>
    <dbReference type="NCBI Taxonomy" id="7757"/>
    <lineage>
        <taxon>Eukaryota</taxon>
        <taxon>Metazoa</taxon>
        <taxon>Chordata</taxon>
        <taxon>Craniata</taxon>
        <taxon>Vertebrata</taxon>
        <taxon>Cyclostomata</taxon>
        <taxon>Hyperoartia</taxon>
        <taxon>Petromyzontiformes</taxon>
        <taxon>Petromyzontidae</taxon>
        <taxon>Petromyzon</taxon>
    </lineage>
</organism>
<accession>A0AAJ7WWY1</accession>
<comment type="subcellular location">
    <subcellularLocation>
        <location evidence="1">Cell membrane</location>
        <topology evidence="1">Multi-pass membrane protein</topology>
    </subcellularLocation>
</comment>
<dbReference type="InterPro" id="IPR017983">
    <property type="entry name" value="GPCR_2_secretin-like_CS"/>
</dbReference>
<dbReference type="GO" id="GO:0008528">
    <property type="term" value="F:G protein-coupled peptide receptor activity"/>
    <property type="evidence" value="ECO:0007669"/>
    <property type="project" value="TreeGrafter"/>
</dbReference>
<comment type="similarity">
    <text evidence="2">Belongs to the G-protein coupled receptor 2 family.</text>
</comment>
<keyword evidence="6 13" id="KW-1133">Transmembrane helix</keyword>
<dbReference type="Pfam" id="PF02793">
    <property type="entry name" value="HRM"/>
    <property type="match status" value="1"/>
</dbReference>
<dbReference type="InterPro" id="IPR017981">
    <property type="entry name" value="GPCR_2-like_7TM"/>
</dbReference>
<dbReference type="InterPro" id="IPR001879">
    <property type="entry name" value="GPCR_2_extracellular_dom"/>
</dbReference>
<dbReference type="InterPro" id="IPR050332">
    <property type="entry name" value="GPCR_2"/>
</dbReference>
<feature type="transmembrane region" description="Helical" evidence="13">
    <location>
        <begin position="274"/>
        <end position="293"/>
    </location>
</feature>
<dbReference type="PRINTS" id="PR00249">
    <property type="entry name" value="GPCRSECRETIN"/>
</dbReference>
<dbReference type="Gene3D" id="4.10.1240.10">
    <property type="entry name" value="GPCR, family 2, extracellular hormone receptor domain"/>
    <property type="match status" value="1"/>
</dbReference>
<evidence type="ECO:0000259" key="16">
    <source>
        <dbReference type="PROSITE" id="PS50261"/>
    </source>
</evidence>
<dbReference type="CDD" id="cd15264">
    <property type="entry name" value="7tmB1_CRF-R"/>
    <property type="match status" value="1"/>
</dbReference>
<dbReference type="FunFam" id="1.20.1070.10:FF:000021">
    <property type="entry name" value="Corticotropin releasing factor receptor 2"/>
    <property type="match status" value="1"/>
</dbReference>
<feature type="transmembrane region" description="Helical" evidence="13">
    <location>
        <begin position="345"/>
        <end position="368"/>
    </location>
</feature>
<keyword evidence="4 13" id="KW-0812">Transmembrane</keyword>
<evidence type="ECO:0000256" key="12">
    <source>
        <dbReference type="ARBA" id="ARBA00023224"/>
    </source>
</evidence>
<dbReference type="PRINTS" id="PR01279">
    <property type="entry name" value="CRFRECEPTOR"/>
</dbReference>
<keyword evidence="8 13" id="KW-0472">Membrane</keyword>
<feature type="transmembrane region" description="Helical" evidence="13">
    <location>
        <begin position="158"/>
        <end position="178"/>
    </location>
</feature>
<proteinExistence type="inferred from homology"/>
<sequence length="417" mass="48267">MGCPPFTRDARTAQMLFVLLLGISTTVRSERLLCDGEEQANFTGPLCNATRDEIGTCWPESEAGRTVATPCPERFNGVRYDSSKSVIRECLANGTWAQRSNYSLCKPIIDAKPNSQHYKIALIVNYLGHCISLAALITAFGFFWWLRRSIRCLRNAIHWHLVTTFILRNAAWLLLQIIDLSTQERNEPWCRVVITVFNYFQVTNFFWMFVEGCYLHTAIVMTYSTDKLRKSIFVCIGWCIPAPIIIVWAMVKLFYEDEKCWFGKTEGKYIDYIYQGPIILVLLVNFIFLFNIVRILMTKLRASTTSETIQYRKAVKATLVLLPLLGITYMLFFVNPGEDPVSQVIFIYVNSFLMSFQGFFVSVFYCFLNGEVRSALRKRWNRWMDNHRLQARVTRAMSIPTSPTRISFHSFKRTTSV</sequence>
<evidence type="ECO:0000256" key="9">
    <source>
        <dbReference type="ARBA" id="ARBA00023157"/>
    </source>
</evidence>
<keyword evidence="5 14" id="KW-0732">Signal</keyword>
<dbReference type="GO" id="GO:0005886">
    <property type="term" value="C:plasma membrane"/>
    <property type="evidence" value="ECO:0007669"/>
    <property type="project" value="UniProtKB-SubCell"/>
</dbReference>
<feature type="signal peptide" evidence="14">
    <location>
        <begin position="1"/>
        <end position="29"/>
    </location>
</feature>
<dbReference type="GO" id="GO:0007188">
    <property type="term" value="P:adenylate cyclase-modulating G protein-coupled receptor signaling pathway"/>
    <property type="evidence" value="ECO:0007669"/>
    <property type="project" value="TreeGrafter"/>
</dbReference>
<dbReference type="InterPro" id="IPR000832">
    <property type="entry name" value="GPCR_2_secretin-like"/>
</dbReference>
<dbReference type="PROSITE" id="PS50227">
    <property type="entry name" value="G_PROTEIN_RECEP_F2_3"/>
    <property type="match status" value="1"/>
</dbReference>
<keyword evidence="10" id="KW-0675">Receptor</keyword>
<dbReference type="PROSITE" id="PS00650">
    <property type="entry name" value="G_PROTEIN_RECEP_F2_2"/>
    <property type="match status" value="1"/>
</dbReference>